<dbReference type="GO" id="GO:0003714">
    <property type="term" value="F:transcription corepressor activity"/>
    <property type="evidence" value="ECO:0007669"/>
    <property type="project" value="TreeGrafter"/>
</dbReference>
<dbReference type="EMBL" id="GEBQ01012153">
    <property type="protein sequence ID" value="JAT27824.1"/>
    <property type="molecule type" value="Transcribed_RNA"/>
</dbReference>
<sequence length="761" mass="86015">MTVDLKKSMKKTSVFKKRTTRNKIRSVPSLIAQNKKALEKLKPKESSEESDVSSIVSDKNEESENDEAPEISNAQKEDETDDEGSASDEESGQENEPDLFDDKQHKKSLANLKETDPEFYNFLKENDKKLLQFDVSDSESESKIDDDDKIHKPPDQLEVDSDEEDFTEGDAWSGAPGKLVTLADVAQWQEELQANPSVSLITQVVQAFQAALQTVSGEEDGEQREVRVEGSSVFNGVVQLCVMELQPALLRLLNIRSHNLAHAQPAKSKRWNKVKHTIKNYITDLLKLLGAVSSANILTVLLKHLHQMTVFLGFYHSLVKTALKQLVTLWSSSAEETVRVVAFLCILRLTTNQQKSLLDSVLKMMYVAYISNSKFMSVTTLPNITFMRRSLAEMFSLDMNVSYQHTFLYIRQLAIHLRNAITVHKKESIQAVCNWQYMNSLRLWVDLVCTVSDKSSLRALLYPLVQVIVGCIKLVSTAQYMPLRFHCCQLLTRLSRDTGTYIPVLPLIVESLTLIDFNKKYQKASMKPMDFTCVLRVSKAGMGENGFRDAVVEQVYQLLIEYCAAESHRISFPDIIVPSVAQLKSFVKECRTSKYSQKIRQALAKMEESGRFVEAARRKVTLNLGDEKTVAAWETGLRTRGTPLATFHLSWQKVQQRQVAKRATDNDKLGDFKLPQMKRAKPGKEATSPAPPSGPVELFPSDSDSDNLGFGSEKESMKKKKKKKTKKNSPLLKKPEKIKEEDSNSDEVEDIVEELRLSDLE</sequence>
<feature type="compositionally biased region" description="Basic residues" evidence="4">
    <location>
        <begin position="717"/>
        <end position="727"/>
    </location>
</feature>
<dbReference type="GO" id="GO:0030690">
    <property type="term" value="C:Noc1p-Noc2p complex"/>
    <property type="evidence" value="ECO:0007669"/>
    <property type="project" value="TreeGrafter"/>
</dbReference>
<protein>
    <submittedName>
        <fullName evidence="5">Uncharacterized protein</fullName>
    </submittedName>
</protein>
<comment type="subcellular location">
    <subcellularLocation>
        <location evidence="1">Nucleus</location>
    </subcellularLocation>
</comment>
<dbReference type="GO" id="GO:0042273">
    <property type="term" value="P:ribosomal large subunit biogenesis"/>
    <property type="evidence" value="ECO:0007669"/>
    <property type="project" value="TreeGrafter"/>
</dbReference>
<evidence type="ECO:0000313" key="5">
    <source>
        <dbReference type="EMBL" id="JAT27824.1"/>
    </source>
</evidence>
<organism evidence="5">
    <name type="scientific">Graphocephala atropunctata</name>
    <dbReference type="NCBI Taxonomy" id="36148"/>
    <lineage>
        <taxon>Eukaryota</taxon>
        <taxon>Metazoa</taxon>
        <taxon>Ecdysozoa</taxon>
        <taxon>Arthropoda</taxon>
        <taxon>Hexapoda</taxon>
        <taxon>Insecta</taxon>
        <taxon>Pterygota</taxon>
        <taxon>Neoptera</taxon>
        <taxon>Paraneoptera</taxon>
        <taxon>Hemiptera</taxon>
        <taxon>Auchenorrhyncha</taxon>
        <taxon>Membracoidea</taxon>
        <taxon>Cicadellidae</taxon>
        <taxon>Cicadellinae</taxon>
        <taxon>Cicadellini</taxon>
        <taxon>Graphocephala</taxon>
    </lineage>
</organism>
<feature type="compositionally biased region" description="Basic and acidic residues" evidence="4">
    <location>
        <begin position="662"/>
        <end position="671"/>
    </location>
</feature>
<dbReference type="GO" id="GO:0030691">
    <property type="term" value="C:Noc2p-Noc3p complex"/>
    <property type="evidence" value="ECO:0007669"/>
    <property type="project" value="TreeGrafter"/>
</dbReference>
<dbReference type="GO" id="GO:0005654">
    <property type="term" value="C:nucleoplasm"/>
    <property type="evidence" value="ECO:0007669"/>
    <property type="project" value="TreeGrafter"/>
</dbReference>
<feature type="compositionally biased region" description="Basic and acidic residues" evidence="4">
    <location>
        <begin position="140"/>
        <end position="155"/>
    </location>
</feature>
<reference evidence="5" key="1">
    <citation type="submission" date="2015-11" db="EMBL/GenBank/DDBJ databases">
        <title>De novo transcriptome assembly of four potential Pierce s Disease insect vectors from Arizona vineyards.</title>
        <authorList>
            <person name="Tassone E.E."/>
        </authorList>
    </citation>
    <scope>NUCLEOTIDE SEQUENCE</scope>
</reference>
<evidence type="ECO:0000256" key="2">
    <source>
        <dbReference type="ARBA" id="ARBA00005907"/>
    </source>
</evidence>
<dbReference type="SUPFAM" id="SSF48371">
    <property type="entry name" value="ARM repeat"/>
    <property type="match status" value="1"/>
</dbReference>
<dbReference type="PANTHER" id="PTHR12687:SF4">
    <property type="entry name" value="NUCLEOLAR COMPLEX PROTEIN 2 HOMOLOG"/>
    <property type="match status" value="1"/>
</dbReference>
<accession>A0A1B6LVX7</accession>
<dbReference type="Pfam" id="PF03715">
    <property type="entry name" value="Noc2"/>
    <property type="match status" value="1"/>
</dbReference>
<dbReference type="InterPro" id="IPR016024">
    <property type="entry name" value="ARM-type_fold"/>
</dbReference>
<dbReference type="GO" id="GO:0000122">
    <property type="term" value="P:negative regulation of transcription by RNA polymerase II"/>
    <property type="evidence" value="ECO:0007669"/>
    <property type="project" value="TreeGrafter"/>
</dbReference>
<feature type="compositionally biased region" description="Basic and acidic residues" evidence="4">
    <location>
        <begin position="36"/>
        <end position="47"/>
    </location>
</feature>
<name>A0A1B6LVX7_9HEMI</name>
<feature type="compositionally biased region" description="Basic and acidic residues" evidence="4">
    <location>
        <begin position="733"/>
        <end position="742"/>
    </location>
</feature>
<dbReference type="InterPro" id="IPR005343">
    <property type="entry name" value="Noc2"/>
</dbReference>
<dbReference type="GO" id="GO:0042393">
    <property type="term" value="F:histone binding"/>
    <property type="evidence" value="ECO:0007669"/>
    <property type="project" value="TreeGrafter"/>
</dbReference>
<gene>
    <name evidence="5" type="ORF">g.38115</name>
</gene>
<evidence type="ECO:0000256" key="4">
    <source>
        <dbReference type="SAM" id="MobiDB-lite"/>
    </source>
</evidence>
<feature type="compositionally biased region" description="Basic residues" evidence="4">
    <location>
        <begin position="8"/>
        <end position="24"/>
    </location>
</feature>
<comment type="similarity">
    <text evidence="2">Belongs to the NOC2 family.</text>
</comment>
<evidence type="ECO:0000256" key="3">
    <source>
        <dbReference type="ARBA" id="ARBA00023242"/>
    </source>
</evidence>
<proteinExistence type="inferred from homology"/>
<evidence type="ECO:0000256" key="1">
    <source>
        <dbReference type="ARBA" id="ARBA00004123"/>
    </source>
</evidence>
<dbReference type="AlphaFoldDB" id="A0A1B6LVX7"/>
<dbReference type="GO" id="GO:0005730">
    <property type="term" value="C:nucleolus"/>
    <property type="evidence" value="ECO:0007669"/>
    <property type="project" value="TreeGrafter"/>
</dbReference>
<feature type="compositionally biased region" description="Acidic residues" evidence="4">
    <location>
        <begin position="78"/>
        <end position="99"/>
    </location>
</feature>
<feature type="region of interest" description="Disordered" evidence="4">
    <location>
        <begin position="1"/>
        <end position="112"/>
    </location>
</feature>
<feature type="compositionally biased region" description="Acidic residues" evidence="4">
    <location>
        <begin position="157"/>
        <end position="168"/>
    </location>
</feature>
<feature type="region of interest" description="Disordered" evidence="4">
    <location>
        <begin position="658"/>
        <end position="748"/>
    </location>
</feature>
<keyword evidence="3" id="KW-0539">Nucleus</keyword>
<feature type="region of interest" description="Disordered" evidence="4">
    <location>
        <begin position="137"/>
        <end position="168"/>
    </location>
</feature>
<dbReference type="PANTHER" id="PTHR12687">
    <property type="entry name" value="NUCLEOLAR COMPLEX 2 AND RAD4-RELATED"/>
    <property type="match status" value="1"/>
</dbReference>